<accession>A0A392SA15</accession>
<evidence type="ECO:0000313" key="1">
    <source>
        <dbReference type="EMBL" id="MCI45257.1"/>
    </source>
</evidence>
<reference evidence="1 2" key="1">
    <citation type="journal article" date="2018" name="Front. Plant Sci.">
        <title>Red Clover (Trifolium pratense) and Zigzag Clover (T. medium) - A Picture of Genomic Similarities and Differences.</title>
        <authorList>
            <person name="Dluhosova J."/>
            <person name="Istvanek J."/>
            <person name="Nedelnik J."/>
            <person name="Repkova J."/>
        </authorList>
    </citation>
    <scope>NUCLEOTIDE SEQUENCE [LARGE SCALE GENOMIC DNA]</scope>
    <source>
        <strain evidence="2">cv. 10/8</strain>
        <tissue evidence="1">Leaf</tissue>
    </source>
</reference>
<dbReference type="SUPFAM" id="SSF53098">
    <property type="entry name" value="Ribonuclease H-like"/>
    <property type="match status" value="1"/>
</dbReference>
<dbReference type="InterPro" id="IPR044730">
    <property type="entry name" value="RNase_H-like_dom_plant"/>
</dbReference>
<dbReference type="InterPro" id="IPR012337">
    <property type="entry name" value="RNaseH-like_sf"/>
</dbReference>
<sequence>MSCSTAFDTLPLVPQSATNPRRVSWYRPAEGIVCLNVDGSLLGSSGTAGYGGLLRDHNGDFIWGFYGTAAVNNILYAELM</sequence>
<organism evidence="1 2">
    <name type="scientific">Trifolium medium</name>
    <dbReference type="NCBI Taxonomy" id="97028"/>
    <lineage>
        <taxon>Eukaryota</taxon>
        <taxon>Viridiplantae</taxon>
        <taxon>Streptophyta</taxon>
        <taxon>Embryophyta</taxon>
        <taxon>Tracheophyta</taxon>
        <taxon>Spermatophyta</taxon>
        <taxon>Magnoliopsida</taxon>
        <taxon>eudicotyledons</taxon>
        <taxon>Gunneridae</taxon>
        <taxon>Pentapetalae</taxon>
        <taxon>rosids</taxon>
        <taxon>fabids</taxon>
        <taxon>Fabales</taxon>
        <taxon>Fabaceae</taxon>
        <taxon>Papilionoideae</taxon>
        <taxon>50 kb inversion clade</taxon>
        <taxon>NPAAA clade</taxon>
        <taxon>Hologalegina</taxon>
        <taxon>IRL clade</taxon>
        <taxon>Trifolieae</taxon>
        <taxon>Trifolium</taxon>
    </lineage>
</organism>
<protein>
    <submittedName>
        <fullName evidence="1">Ribonuclease H protein</fullName>
    </submittedName>
</protein>
<dbReference type="EMBL" id="LXQA010341490">
    <property type="protein sequence ID" value="MCI45257.1"/>
    <property type="molecule type" value="Genomic_DNA"/>
</dbReference>
<keyword evidence="2" id="KW-1185">Reference proteome</keyword>
<dbReference type="Proteomes" id="UP000265520">
    <property type="component" value="Unassembled WGS sequence"/>
</dbReference>
<dbReference type="InterPro" id="IPR053151">
    <property type="entry name" value="RNase_H-like"/>
</dbReference>
<feature type="non-terminal residue" evidence="1">
    <location>
        <position position="80"/>
    </location>
</feature>
<dbReference type="CDD" id="cd06222">
    <property type="entry name" value="RNase_H_like"/>
    <property type="match status" value="1"/>
</dbReference>
<proteinExistence type="predicted"/>
<evidence type="ECO:0000313" key="2">
    <source>
        <dbReference type="Proteomes" id="UP000265520"/>
    </source>
</evidence>
<comment type="caution">
    <text evidence="1">The sequence shown here is derived from an EMBL/GenBank/DDBJ whole genome shotgun (WGS) entry which is preliminary data.</text>
</comment>
<name>A0A392SA15_9FABA</name>
<dbReference type="PANTHER" id="PTHR47723:SF19">
    <property type="entry name" value="POLYNUCLEOTIDYL TRANSFERASE, RIBONUCLEASE H-LIKE SUPERFAMILY PROTEIN"/>
    <property type="match status" value="1"/>
</dbReference>
<dbReference type="PANTHER" id="PTHR47723">
    <property type="entry name" value="OS05G0353850 PROTEIN"/>
    <property type="match status" value="1"/>
</dbReference>
<dbReference type="AlphaFoldDB" id="A0A392SA15"/>